<dbReference type="Proteomes" id="UP000261758">
    <property type="component" value="Plasmid unnamed"/>
</dbReference>
<protein>
    <submittedName>
        <fullName evidence="2">Uncharacterized protein</fullName>
    </submittedName>
</protein>
<dbReference type="AlphaFoldDB" id="A0AAD0WI10"/>
<evidence type="ECO:0000256" key="1">
    <source>
        <dbReference type="SAM" id="MobiDB-lite"/>
    </source>
</evidence>
<evidence type="ECO:0000313" key="3">
    <source>
        <dbReference type="Proteomes" id="UP000261758"/>
    </source>
</evidence>
<evidence type="ECO:0000313" key="2">
    <source>
        <dbReference type="EMBL" id="AXV83688.1"/>
    </source>
</evidence>
<dbReference type="EMBL" id="CP022760">
    <property type="protein sequence ID" value="AXV83688.1"/>
    <property type="molecule type" value="Genomic_DNA"/>
</dbReference>
<keyword evidence="2" id="KW-0614">Plasmid</keyword>
<name>A0AAD0WI10_RALSL</name>
<gene>
    <name evidence="2" type="ORF">CJO77_19105</name>
</gene>
<proteinExistence type="predicted"/>
<organism evidence="2 3">
    <name type="scientific">Ralstonia solanacearum</name>
    <name type="common">Pseudomonas solanacearum</name>
    <dbReference type="NCBI Taxonomy" id="305"/>
    <lineage>
        <taxon>Bacteria</taxon>
        <taxon>Pseudomonadati</taxon>
        <taxon>Pseudomonadota</taxon>
        <taxon>Betaproteobacteria</taxon>
        <taxon>Burkholderiales</taxon>
        <taxon>Burkholderiaceae</taxon>
        <taxon>Ralstonia</taxon>
        <taxon>Ralstonia solanacearum species complex</taxon>
    </lineage>
</organism>
<feature type="region of interest" description="Disordered" evidence="1">
    <location>
        <begin position="1"/>
        <end position="52"/>
    </location>
</feature>
<reference evidence="2 3" key="1">
    <citation type="submission" date="2017-08" db="EMBL/GenBank/DDBJ databases">
        <title>Genome sequences of Ralstonia solanacearum Species Complex (RSSC) isolated from Potato bacterial wilts in Korea.</title>
        <authorList>
            <person name="Cho H."/>
            <person name="Song E.-S."/>
            <person name="Lee Y.K."/>
            <person name="Lee S."/>
            <person name="Lee S.-W."/>
            <person name="Jo A."/>
            <person name="Kim J.-G."/>
            <person name="Hwang I."/>
        </authorList>
    </citation>
    <scope>NUCLEOTIDE SEQUENCE [LARGE SCALE GENOMIC DNA]</scope>
    <source>
        <strain evidence="2 3">T98</strain>
        <plasmid evidence="2 3">unnamed</plasmid>
    </source>
</reference>
<sequence>MRRKRAASSPSGSHDLTVCLKLGDGGERHPSTAHLGEPPKASPNGSRVTPSRSTTSVRCLWPILITMCFAESSLMGRKWLK</sequence>
<geneLocation type="plasmid" evidence="2 3">
    <name>unnamed</name>
</geneLocation>
<accession>A0AAD0WI10</accession>